<dbReference type="OrthoDB" id="359198at2157"/>
<dbReference type="Gene3D" id="3.40.30.10">
    <property type="entry name" value="Glutaredoxin"/>
    <property type="match status" value="1"/>
</dbReference>
<dbReference type="RefSeq" id="WP_069574925.1">
    <property type="nucleotide sequence ID" value="NZ_FOAK01000005.1"/>
</dbReference>
<dbReference type="PANTHER" id="PTHR13887:SF41">
    <property type="entry name" value="THIOREDOXIN SUPERFAMILY PROTEIN"/>
    <property type="match status" value="1"/>
</dbReference>
<accession>A0A1H7JT16</accession>
<proteinExistence type="predicted"/>
<evidence type="ECO:0000313" key="2">
    <source>
        <dbReference type="EMBL" id="SEK77798.1"/>
    </source>
</evidence>
<dbReference type="SUPFAM" id="SSF52833">
    <property type="entry name" value="Thioredoxin-like"/>
    <property type="match status" value="1"/>
</dbReference>
<dbReference type="InterPro" id="IPR001853">
    <property type="entry name" value="DSBA-like_thioredoxin_dom"/>
</dbReference>
<feature type="domain" description="DSBA-like thioredoxin" evidence="1">
    <location>
        <begin position="3"/>
        <end position="206"/>
    </location>
</feature>
<dbReference type="PANTHER" id="PTHR13887">
    <property type="entry name" value="GLUTATHIONE S-TRANSFERASE KAPPA"/>
    <property type="match status" value="1"/>
</dbReference>
<name>A0A1H7JT16_9EURY</name>
<evidence type="ECO:0000259" key="1">
    <source>
        <dbReference type="Pfam" id="PF01323"/>
    </source>
</evidence>
<sequence>MIIEYLSDFNCPYSYIGLNRIMSVCNHLNLDVIWEMKSFELEPELNNIPTCSIDRYAIRNRLSIKDAENEIEEIEKIAQDEGLNINYKNMQLSSSKDAHRLVKYVERNYPTLTQEIVLKIFESNFIKNENISDYNVLIKIAISCKLNEKEIYEFLKKETYSIEVDLDMDEAISNGINTIPYYFINYNDERLIIPGVFEKEDFKTALEDLVNGEMKNKTFI</sequence>
<keyword evidence="2" id="KW-0413">Isomerase</keyword>
<dbReference type="InterPro" id="IPR036249">
    <property type="entry name" value="Thioredoxin-like_sf"/>
</dbReference>
<organism evidence="2 3">
    <name type="scientific">Methanobrevibacter gottschalkii</name>
    <dbReference type="NCBI Taxonomy" id="190974"/>
    <lineage>
        <taxon>Archaea</taxon>
        <taxon>Methanobacteriati</taxon>
        <taxon>Methanobacteriota</taxon>
        <taxon>Methanomada group</taxon>
        <taxon>Methanobacteria</taxon>
        <taxon>Methanobacteriales</taxon>
        <taxon>Methanobacteriaceae</taxon>
        <taxon>Methanobrevibacter</taxon>
    </lineage>
</organism>
<dbReference type="EMBL" id="FOAK01000005">
    <property type="protein sequence ID" value="SEK77798.1"/>
    <property type="molecule type" value="Genomic_DNA"/>
</dbReference>
<dbReference type="GO" id="GO:0016491">
    <property type="term" value="F:oxidoreductase activity"/>
    <property type="evidence" value="ECO:0007669"/>
    <property type="project" value="InterPro"/>
</dbReference>
<dbReference type="AlphaFoldDB" id="A0A1H7JT16"/>
<reference evidence="2 3" key="1">
    <citation type="submission" date="2016-10" db="EMBL/GenBank/DDBJ databases">
        <authorList>
            <person name="de Groot N.N."/>
        </authorList>
    </citation>
    <scope>NUCLEOTIDE SEQUENCE [LARGE SCALE GENOMIC DNA]</scope>
    <source>
        <strain evidence="2 3">DSM 11978</strain>
    </source>
</reference>
<dbReference type="Pfam" id="PF01323">
    <property type="entry name" value="DSBA"/>
    <property type="match status" value="1"/>
</dbReference>
<protein>
    <submittedName>
        <fullName evidence="2">Predicted dithiol-disulfide isomerase, DsbA family</fullName>
    </submittedName>
</protein>
<dbReference type="Proteomes" id="UP000199506">
    <property type="component" value="Unassembled WGS sequence"/>
</dbReference>
<evidence type="ECO:0000313" key="3">
    <source>
        <dbReference type="Proteomes" id="UP000199506"/>
    </source>
</evidence>
<dbReference type="STRING" id="190974.SAMN05216439_1447"/>
<gene>
    <name evidence="2" type="ORF">SAMN05216439_1447</name>
</gene>
<dbReference type="GO" id="GO:0016853">
    <property type="term" value="F:isomerase activity"/>
    <property type="evidence" value="ECO:0007669"/>
    <property type="project" value="UniProtKB-KW"/>
</dbReference>